<name>A0A183TPK7_SCHSO</name>
<gene>
    <name evidence="1" type="ORF">SSLN_LOCUS18405</name>
</gene>
<reference evidence="1 2" key="2">
    <citation type="submission" date="2018-11" db="EMBL/GenBank/DDBJ databases">
        <authorList>
            <consortium name="Pathogen Informatics"/>
        </authorList>
    </citation>
    <scope>NUCLEOTIDE SEQUENCE [LARGE SCALE GENOMIC DNA]</scope>
    <source>
        <strain evidence="1 2">NST_G2</strain>
    </source>
</reference>
<evidence type="ECO:0000313" key="3">
    <source>
        <dbReference type="WBParaSite" id="SSLN_0001909901-mRNA-1"/>
    </source>
</evidence>
<dbReference type="PANTHER" id="PTHR33331">
    <property type="entry name" value="COILED-COIL DOMAIN-CONTAINING PROTEIN 162"/>
    <property type="match status" value="1"/>
</dbReference>
<reference evidence="3" key="1">
    <citation type="submission" date="2016-06" db="UniProtKB">
        <authorList>
            <consortium name="WormBaseParasite"/>
        </authorList>
    </citation>
    <scope>IDENTIFICATION</scope>
</reference>
<dbReference type="EMBL" id="UYSU01044348">
    <property type="protein sequence ID" value="VDM04791.1"/>
    <property type="molecule type" value="Genomic_DNA"/>
</dbReference>
<sequence>MLGLDEASDTKDDPSSVQGAYLSFLSLRHLKIRDLQRTCISILNYFRSIERMLTINDQGLSMNAKGGVERVIKESEFIQFADIENHDDFYYHEDHRIHVRDQVGYWIVYDCALEDMK</sequence>
<dbReference type="WBParaSite" id="SSLN_0001909901-mRNA-1">
    <property type="protein sequence ID" value="SSLN_0001909901-mRNA-1"/>
    <property type="gene ID" value="SSLN_0001909901"/>
</dbReference>
<dbReference type="OrthoDB" id="76966at2759"/>
<keyword evidence="2" id="KW-1185">Reference proteome</keyword>
<dbReference type="InterPro" id="IPR040401">
    <property type="entry name" value="CCDC162"/>
</dbReference>
<dbReference type="AlphaFoldDB" id="A0A183TPK7"/>
<dbReference type="STRING" id="70667.A0A183TPK7"/>
<organism evidence="3">
    <name type="scientific">Schistocephalus solidus</name>
    <name type="common">Tapeworm</name>
    <dbReference type="NCBI Taxonomy" id="70667"/>
    <lineage>
        <taxon>Eukaryota</taxon>
        <taxon>Metazoa</taxon>
        <taxon>Spiralia</taxon>
        <taxon>Lophotrochozoa</taxon>
        <taxon>Platyhelminthes</taxon>
        <taxon>Cestoda</taxon>
        <taxon>Eucestoda</taxon>
        <taxon>Diphyllobothriidea</taxon>
        <taxon>Diphyllobothriidae</taxon>
        <taxon>Schistocephalus</taxon>
    </lineage>
</organism>
<evidence type="ECO:0000313" key="2">
    <source>
        <dbReference type="Proteomes" id="UP000275846"/>
    </source>
</evidence>
<dbReference type="PANTHER" id="PTHR33331:SF13">
    <property type="entry name" value="COILED-COIL DOMAIN CONTAINING 162"/>
    <property type="match status" value="1"/>
</dbReference>
<dbReference type="Proteomes" id="UP000275846">
    <property type="component" value="Unassembled WGS sequence"/>
</dbReference>
<proteinExistence type="predicted"/>
<protein>
    <submittedName>
        <fullName evidence="3">SEC63 domain-containing protein</fullName>
    </submittedName>
</protein>
<accession>A0A183TPK7</accession>
<evidence type="ECO:0000313" key="1">
    <source>
        <dbReference type="EMBL" id="VDM04791.1"/>
    </source>
</evidence>